<dbReference type="SUPFAM" id="SSF52047">
    <property type="entry name" value="RNI-like"/>
    <property type="match status" value="1"/>
</dbReference>
<gene>
    <name evidence="1" type="ORF">BDZ94DRAFT_1248416</name>
</gene>
<sequence length="434" mass="48508">MAHLRGIASFASPNLPTEILSTIFLHCADSDGVLNSSNTIDMPLLLTKICSGWRSVAINTQSLWSRLFINIQPNSEHQATLASTWLERSGACPLQIYIIWQTPPFLDSHPVLDIIIQHSYHWRSMFIYLPFAAFNSLYPVRGNLPILSELSLGTDDDLITGAEISDAFEDAPELRSLECVNLNPDLFIFPWATLTKIPIMAVDAEDCIDILHHTFRLENGSFIITHGPSWPSKPPKALQHRRLQELAILTAPFSEGVDTRDVFQFLTLPNLRSLRICNVQSPLGPALVTFLSRIESLETLFLRRIAASDQELLQVLEMVPYLKHLTVLSSPTMTDHVLDQLIWKPCEETSSSSFTLLPKLETLELSIDAPMGVSLVDLLESRWDADESDEDAPRVARLKEVNVVVAGDLELDIMDELHRLAKAGMKIVIAEASV</sequence>
<evidence type="ECO:0008006" key="3">
    <source>
        <dbReference type="Google" id="ProtNLM"/>
    </source>
</evidence>
<organism evidence="1 2">
    <name type="scientific">Collybia nuda</name>
    <dbReference type="NCBI Taxonomy" id="64659"/>
    <lineage>
        <taxon>Eukaryota</taxon>
        <taxon>Fungi</taxon>
        <taxon>Dikarya</taxon>
        <taxon>Basidiomycota</taxon>
        <taxon>Agaricomycotina</taxon>
        <taxon>Agaricomycetes</taxon>
        <taxon>Agaricomycetidae</taxon>
        <taxon>Agaricales</taxon>
        <taxon>Tricholomatineae</taxon>
        <taxon>Clitocybaceae</taxon>
        <taxon>Collybia</taxon>
    </lineage>
</organism>
<dbReference type="OrthoDB" id="2886770at2759"/>
<dbReference type="AlphaFoldDB" id="A0A9P5YFE6"/>
<evidence type="ECO:0000313" key="2">
    <source>
        <dbReference type="Proteomes" id="UP000807353"/>
    </source>
</evidence>
<comment type="caution">
    <text evidence="1">The sequence shown here is derived from an EMBL/GenBank/DDBJ whole genome shotgun (WGS) entry which is preliminary data.</text>
</comment>
<accession>A0A9P5YFE6</accession>
<keyword evidence="2" id="KW-1185">Reference proteome</keyword>
<dbReference type="Gene3D" id="3.80.10.10">
    <property type="entry name" value="Ribonuclease Inhibitor"/>
    <property type="match status" value="1"/>
</dbReference>
<name>A0A9P5YFE6_9AGAR</name>
<proteinExistence type="predicted"/>
<reference evidence="1" key="1">
    <citation type="submission" date="2020-11" db="EMBL/GenBank/DDBJ databases">
        <authorList>
            <consortium name="DOE Joint Genome Institute"/>
            <person name="Ahrendt S."/>
            <person name="Riley R."/>
            <person name="Andreopoulos W."/>
            <person name="Labutti K."/>
            <person name="Pangilinan J."/>
            <person name="Ruiz-Duenas F.J."/>
            <person name="Barrasa J.M."/>
            <person name="Sanchez-Garcia M."/>
            <person name="Camarero S."/>
            <person name="Miyauchi S."/>
            <person name="Serrano A."/>
            <person name="Linde D."/>
            <person name="Babiker R."/>
            <person name="Drula E."/>
            <person name="Ayuso-Fernandez I."/>
            <person name="Pacheco R."/>
            <person name="Padilla G."/>
            <person name="Ferreira P."/>
            <person name="Barriuso J."/>
            <person name="Kellner H."/>
            <person name="Castanera R."/>
            <person name="Alfaro M."/>
            <person name="Ramirez L."/>
            <person name="Pisabarro A.G."/>
            <person name="Kuo A."/>
            <person name="Tritt A."/>
            <person name="Lipzen A."/>
            <person name="He G."/>
            <person name="Yan M."/>
            <person name="Ng V."/>
            <person name="Cullen D."/>
            <person name="Martin F."/>
            <person name="Rosso M.-N."/>
            <person name="Henrissat B."/>
            <person name="Hibbett D."/>
            <person name="Martinez A.T."/>
            <person name="Grigoriev I.V."/>
        </authorList>
    </citation>
    <scope>NUCLEOTIDE SEQUENCE</scope>
    <source>
        <strain evidence="1">CBS 247.69</strain>
    </source>
</reference>
<dbReference type="EMBL" id="MU150236">
    <property type="protein sequence ID" value="KAF9467561.1"/>
    <property type="molecule type" value="Genomic_DNA"/>
</dbReference>
<protein>
    <recommendedName>
        <fullName evidence="3">F-box domain-containing protein</fullName>
    </recommendedName>
</protein>
<dbReference type="InterPro" id="IPR032675">
    <property type="entry name" value="LRR_dom_sf"/>
</dbReference>
<evidence type="ECO:0000313" key="1">
    <source>
        <dbReference type="EMBL" id="KAF9467561.1"/>
    </source>
</evidence>
<dbReference type="Proteomes" id="UP000807353">
    <property type="component" value="Unassembled WGS sequence"/>
</dbReference>